<feature type="transmembrane region" description="Helical" evidence="1">
    <location>
        <begin position="135"/>
        <end position="162"/>
    </location>
</feature>
<dbReference type="Proteomes" id="UP000182360">
    <property type="component" value="Unassembled WGS sequence"/>
</dbReference>
<evidence type="ECO:0000256" key="1">
    <source>
        <dbReference type="SAM" id="Phobius"/>
    </source>
</evidence>
<keyword evidence="1" id="KW-0472">Membrane</keyword>
<evidence type="ECO:0008006" key="4">
    <source>
        <dbReference type="Google" id="ProtNLM"/>
    </source>
</evidence>
<dbReference type="Pfam" id="PF04306">
    <property type="entry name" value="DUF456"/>
    <property type="match status" value="1"/>
</dbReference>
<evidence type="ECO:0000313" key="3">
    <source>
        <dbReference type="Proteomes" id="UP000182360"/>
    </source>
</evidence>
<dbReference type="InterPro" id="IPR007403">
    <property type="entry name" value="DUF456"/>
</dbReference>
<dbReference type="EMBL" id="FOFU01000003">
    <property type="protein sequence ID" value="SEQ20765.1"/>
    <property type="molecule type" value="Genomic_DNA"/>
</dbReference>
<organism evidence="2 3">
    <name type="scientific">Treponema bryantii</name>
    <dbReference type="NCBI Taxonomy" id="163"/>
    <lineage>
        <taxon>Bacteria</taxon>
        <taxon>Pseudomonadati</taxon>
        <taxon>Spirochaetota</taxon>
        <taxon>Spirochaetia</taxon>
        <taxon>Spirochaetales</taxon>
        <taxon>Treponemataceae</taxon>
        <taxon>Treponema</taxon>
    </lineage>
</organism>
<dbReference type="RefSeq" id="WP_083379762.1">
    <property type="nucleotide sequence ID" value="NZ_AP025286.1"/>
</dbReference>
<accession>A0A1H9E563</accession>
<name>A0A1H9E563_9SPIR</name>
<dbReference type="eggNOG" id="COG2839">
    <property type="taxonomic scope" value="Bacteria"/>
</dbReference>
<gene>
    <name evidence="2" type="ORF">SAMN04487977_10323</name>
</gene>
<proteinExistence type="predicted"/>
<dbReference type="OrthoDB" id="9808460at2"/>
<reference evidence="2 3" key="1">
    <citation type="submission" date="2016-10" db="EMBL/GenBank/DDBJ databases">
        <authorList>
            <person name="de Groot N.N."/>
        </authorList>
    </citation>
    <scope>NUCLEOTIDE SEQUENCE [LARGE SCALE GENOMIC DNA]</scope>
    <source>
        <strain evidence="2 3">B25</strain>
    </source>
</reference>
<feature type="transmembrane region" description="Helical" evidence="1">
    <location>
        <begin position="49"/>
        <end position="72"/>
    </location>
</feature>
<sequence length="163" mass="17152">MSTGISVILCIVAGVLLLVGFLGTFVPVLPGAPLAWAGLLAAYFSEYNSISLLCLVITGIIAVVVSIADNFFPVTMTKKFGGSKYATTGATIGLIVGFFTGPWGIILGPFFGALIGEFINKEGRSEGVFKAAFGAFMGFLLGTGLKMITVLGFIWVFVISFFR</sequence>
<dbReference type="AlphaFoldDB" id="A0A1H9E563"/>
<evidence type="ECO:0000313" key="2">
    <source>
        <dbReference type="EMBL" id="SEQ20765.1"/>
    </source>
</evidence>
<protein>
    <recommendedName>
        <fullName evidence="4">DUF456 domain-containing protein</fullName>
    </recommendedName>
</protein>
<keyword evidence="1" id="KW-0812">Transmembrane</keyword>
<keyword evidence="3" id="KW-1185">Reference proteome</keyword>
<feature type="transmembrane region" description="Helical" evidence="1">
    <location>
        <begin position="92"/>
        <end position="115"/>
    </location>
</feature>
<keyword evidence="1" id="KW-1133">Transmembrane helix</keyword>
<dbReference type="PANTHER" id="PTHR39165">
    <property type="entry name" value="IG HYPOTHETICAL 17883"/>
    <property type="match status" value="1"/>
</dbReference>
<feature type="transmembrane region" description="Helical" evidence="1">
    <location>
        <begin position="7"/>
        <end position="29"/>
    </location>
</feature>
<dbReference type="PANTHER" id="PTHR39165:SF1">
    <property type="entry name" value="DUF456 DOMAIN-CONTAINING PROTEIN"/>
    <property type="match status" value="1"/>
</dbReference>